<dbReference type="EMBL" id="LXQA010391305">
    <property type="protein sequence ID" value="MCI48764.1"/>
    <property type="molecule type" value="Genomic_DNA"/>
</dbReference>
<feature type="compositionally biased region" description="Basic residues" evidence="1">
    <location>
        <begin position="73"/>
        <end position="82"/>
    </location>
</feature>
<feature type="compositionally biased region" description="Acidic residues" evidence="1">
    <location>
        <begin position="32"/>
        <end position="62"/>
    </location>
</feature>
<name>A0A392SKM9_9FABA</name>
<evidence type="ECO:0000313" key="2">
    <source>
        <dbReference type="EMBL" id="MCI48764.1"/>
    </source>
</evidence>
<feature type="compositionally biased region" description="Basic and acidic residues" evidence="1">
    <location>
        <begin position="17"/>
        <end position="31"/>
    </location>
</feature>
<keyword evidence="3" id="KW-1185">Reference proteome</keyword>
<feature type="region of interest" description="Disordered" evidence="1">
    <location>
        <begin position="1"/>
        <end position="93"/>
    </location>
</feature>
<dbReference type="Proteomes" id="UP000265520">
    <property type="component" value="Unassembled WGS sequence"/>
</dbReference>
<evidence type="ECO:0000256" key="1">
    <source>
        <dbReference type="SAM" id="MobiDB-lite"/>
    </source>
</evidence>
<proteinExistence type="predicted"/>
<evidence type="ECO:0000313" key="3">
    <source>
        <dbReference type="Proteomes" id="UP000265520"/>
    </source>
</evidence>
<comment type="caution">
    <text evidence="2">The sequence shown here is derived from an EMBL/GenBank/DDBJ whole genome shotgun (WGS) entry which is preliminary data.</text>
</comment>
<dbReference type="AlphaFoldDB" id="A0A392SKM9"/>
<protein>
    <submittedName>
        <fullName evidence="2">Uncharacterized protein</fullName>
    </submittedName>
</protein>
<sequence>MKEVSSTAENQSDPVPEPEHQSEHNPLKTEHEESEAEVEENDMEEGDEEQEDEEEGGEDGNEDEIRKRMTLTNRHHLIRRRQLGSNHIGKGLQ</sequence>
<feature type="compositionally biased region" description="Polar residues" evidence="1">
    <location>
        <begin position="1"/>
        <end position="13"/>
    </location>
</feature>
<reference evidence="2 3" key="1">
    <citation type="journal article" date="2018" name="Front. Plant Sci.">
        <title>Red Clover (Trifolium pratense) and Zigzag Clover (T. medium) - A Picture of Genomic Similarities and Differences.</title>
        <authorList>
            <person name="Dluhosova J."/>
            <person name="Istvanek J."/>
            <person name="Nedelnik J."/>
            <person name="Repkova J."/>
        </authorList>
    </citation>
    <scope>NUCLEOTIDE SEQUENCE [LARGE SCALE GENOMIC DNA]</scope>
    <source>
        <strain evidence="3">cv. 10/8</strain>
        <tissue evidence="2">Leaf</tissue>
    </source>
</reference>
<accession>A0A392SKM9</accession>
<organism evidence="2 3">
    <name type="scientific">Trifolium medium</name>
    <dbReference type="NCBI Taxonomy" id="97028"/>
    <lineage>
        <taxon>Eukaryota</taxon>
        <taxon>Viridiplantae</taxon>
        <taxon>Streptophyta</taxon>
        <taxon>Embryophyta</taxon>
        <taxon>Tracheophyta</taxon>
        <taxon>Spermatophyta</taxon>
        <taxon>Magnoliopsida</taxon>
        <taxon>eudicotyledons</taxon>
        <taxon>Gunneridae</taxon>
        <taxon>Pentapetalae</taxon>
        <taxon>rosids</taxon>
        <taxon>fabids</taxon>
        <taxon>Fabales</taxon>
        <taxon>Fabaceae</taxon>
        <taxon>Papilionoideae</taxon>
        <taxon>50 kb inversion clade</taxon>
        <taxon>NPAAA clade</taxon>
        <taxon>Hologalegina</taxon>
        <taxon>IRL clade</taxon>
        <taxon>Trifolieae</taxon>
        <taxon>Trifolium</taxon>
    </lineage>
</organism>